<sequence length="202" mass="22419">MSQAIETSETSPIQVAFVNSDILKLPGRIGLTIAPGKKGVGLNVQWKRNLDIDLNRLKQEYQTDLLVCLLVKAELETAKITDLLPRAETMGMKTIWFPIVDLGIPCSIADFTTFIEVLLDAVRAGQTVVTHCRGGLGRTGTVVACCLVRLGYEPSEAIRLVRTVQAGAIETKEQQKFVTLCQRIWNSDRREILQDQSSKYSQ</sequence>
<dbReference type="InterPro" id="IPR022778">
    <property type="entry name" value="CDKN3"/>
</dbReference>
<organism evidence="5 6">
    <name type="scientific">Floridaenema evergladense BLCC-F167</name>
    <dbReference type="NCBI Taxonomy" id="3153639"/>
    <lineage>
        <taxon>Bacteria</taxon>
        <taxon>Bacillati</taxon>
        <taxon>Cyanobacteriota</taxon>
        <taxon>Cyanophyceae</taxon>
        <taxon>Oscillatoriophycideae</taxon>
        <taxon>Aerosakkonematales</taxon>
        <taxon>Aerosakkonemataceae</taxon>
        <taxon>Floridanema</taxon>
        <taxon>Floridanema evergladense</taxon>
    </lineage>
</organism>
<keyword evidence="2" id="KW-0378">Hydrolase</keyword>
<gene>
    <name evidence="5" type="ORF">ACE1CA_22085</name>
</gene>
<dbReference type="GO" id="GO:0004860">
    <property type="term" value="F:protein kinase inhibitor activity"/>
    <property type="evidence" value="ECO:0007669"/>
    <property type="project" value="UniProtKB-KW"/>
</dbReference>
<dbReference type="InterPro" id="IPR050561">
    <property type="entry name" value="PTP"/>
</dbReference>
<reference evidence="5 6" key="1">
    <citation type="submission" date="2024-09" db="EMBL/GenBank/DDBJ databases">
        <title>Floridaenema gen nov. (Aerosakkonemataceae, Aerosakkonematales ord. nov., Cyanobacteria) from benthic tropical and subtropical fresh waters, with the description of four new species.</title>
        <authorList>
            <person name="Moretto J.A."/>
            <person name="Berthold D.E."/>
            <person name="Lefler F.W."/>
            <person name="Huang I.-S."/>
            <person name="Laughinghouse H. IV."/>
        </authorList>
    </citation>
    <scope>NUCLEOTIDE SEQUENCE [LARGE SCALE GENOMIC DNA]</scope>
    <source>
        <strain evidence="5 6">BLCC-F167</strain>
    </source>
</reference>
<dbReference type="PRINTS" id="PR00700">
    <property type="entry name" value="PRTYPHPHTASE"/>
</dbReference>
<dbReference type="PANTHER" id="PTHR23339">
    <property type="entry name" value="TYROSINE SPECIFIC PROTEIN PHOSPHATASE AND DUAL SPECIFICITY PROTEIN PHOSPHATASE"/>
    <property type="match status" value="1"/>
</dbReference>
<keyword evidence="3" id="KW-0904">Protein phosphatase</keyword>
<dbReference type="EC" id="3.1.3.48" evidence="1"/>
<dbReference type="CDD" id="cd14505">
    <property type="entry name" value="CDKN3-like"/>
    <property type="match status" value="1"/>
</dbReference>
<dbReference type="SMART" id="SM00404">
    <property type="entry name" value="PTPc_motif"/>
    <property type="match status" value="1"/>
</dbReference>
<feature type="domain" description="Tyrosine specific protein phosphatases" evidence="4">
    <location>
        <begin position="109"/>
        <end position="176"/>
    </location>
</feature>
<dbReference type="InterPro" id="IPR003595">
    <property type="entry name" value="Tyr_Pase_cat"/>
</dbReference>
<dbReference type="EMBL" id="JBHFNT010000201">
    <property type="protein sequence ID" value="MFB2837225.1"/>
    <property type="molecule type" value="Genomic_DNA"/>
</dbReference>
<name>A0ABV4WQ64_9CYAN</name>
<proteinExistence type="predicted"/>
<evidence type="ECO:0000256" key="1">
    <source>
        <dbReference type="ARBA" id="ARBA00013064"/>
    </source>
</evidence>
<dbReference type="InterPro" id="IPR000242">
    <property type="entry name" value="PTP_cat"/>
</dbReference>
<dbReference type="Pfam" id="PF05706">
    <property type="entry name" value="CDKN3"/>
    <property type="match status" value="1"/>
</dbReference>
<dbReference type="InterPro" id="IPR029021">
    <property type="entry name" value="Prot-tyrosine_phosphatase-like"/>
</dbReference>
<dbReference type="Proteomes" id="UP001576780">
    <property type="component" value="Unassembled WGS sequence"/>
</dbReference>
<dbReference type="PROSITE" id="PS50056">
    <property type="entry name" value="TYR_PHOSPHATASE_2"/>
    <property type="match status" value="1"/>
</dbReference>
<evidence type="ECO:0000256" key="2">
    <source>
        <dbReference type="ARBA" id="ARBA00022801"/>
    </source>
</evidence>
<evidence type="ECO:0000259" key="4">
    <source>
        <dbReference type="PROSITE" id="PS50056"/>
    </source>
</evidence>
<keyword evidence="5" id="KW-0649">Protein kinase inhibitor</keyword>
<comment type="caution">
    <text evidence="5">The sequence shown here is derived from an EMBL/GenBank/DDBJ whole genome shotgun (WGS) entry which is preliminary data.</text>
</comment>
<evidence type="ECO:0000256" key="3">
    <source>
        <dbReference type="ARBA" id="ARBA00022912"/>
    </source>
</evidence>
<evidence type="ECO:0000313" key="6">
    <source>
        <dbReference type="Proteomes" id="UP001576780"/>
    </source>
</evidence>
<evidence type="ECO:0000313" key="5">
    <source>
        <dbReference type="EMBL" id="MFB2837225.1"/>
    </source>
</evidence>
<dbReference type="SUPFAM" id="SSF52799">
    <property type="entry name" value="(Phosphotyrosine protein) phosphatases II"/>
    <property type="match status" value="1"/>
</dbReference>
<dbReference type="Gene3D" id="3.90.190.10">
    <property type="entry name" value="Protein tyrosine phosphatase superfamily"/>
    <property type="match status" value="1"/>
</dbReference>
<protein>
    <recommendedName>
        <fullName evidence="1">protein-tyrosine-phosphatase</fullName>
        <ecNumber evidence="1">3.1.3.48</ecNumber>
    </recommendedName>
</protein>
<accession>A0ABV4WQ64</accession>
<dbReference type="InterPro" id="IPR000387">
    <property type="entry name" value="Tyr_Pase_dom"/>
</dbReference>
<dbReference type="RefSeq" id="WP_413279578.1">
    <property type="nucleotide sequence ID" value="NZ_JBHFNT010000201.1"/>
</dbReference>
<keyword evidence="6" id="KW-1185">Reference proteome</keyword>